<dbReference type="InterPro" id="IPR020612">
    <property type="entry name" value="Methylthiotransferase_CS"/>
</dbReference>
<keyword evidence="5" id="KW-0479">Metal-binding</keyword>
<dbReference type="Gene3D" id="3.40.50.12160">
    <property type="entry name" value="Methylthiotransferase, N-terminal domain"/>
    <property type="match status" value="1"/>
</dbReference>
<evidence type="ECO:0000256" key="5">
    <source>
        <dbReference type="ARBA" id="ARBA00022723"/>
    </source>
</evidence>
<comment type="cofactor">
    <cofactor evidence="1">
        <name>[4Fe-4S] cluster</name>
        <dbReference type="ChEBI" id="CHEBI:49883"/>
    </cofactor>
</comment>
<accession>A0A347U906</accession>
<proteinExistence type="predicted"/>
<keyword evidence="12" id="KW-1185">Reference proteome</keyword>
<dbReference type="CDD" id="cd01335">
    <property type="entry name" value="Radical_SAM"/>
    <property type="match status" value="1"/>
</dbReference>
<keyword evidence="3" id="KW-0808">Transferase</keyword>
<dbReference type="PANTHER" id="PTHR11918">
    <property type="entry name" value="RADICAL SAM PROTEINS"/>
    <property type="match status" value="1"/>
</dbReference>
<feature type="domain" description="MTTase N-terminal" evidence="8">
    <location>
        <begin position="8"/>
        <end position="118"/>
    </location>
</feature>
<dbReference type="InterPro" id="IPR006467">
    <property type="entry name" value="MiaB-like_bact"/>
</dbReference>
<dbReference type="InterPro" id="IPR023404">
    <property type="entry name" value="rSAM_horseshoe"/>
</dbReference>
<dbReference type="InterPro" id="IPR006638">
    <property type="entry name" value="Elp3/MiaA/NifB-like_rSAM"/>
</dbReference>
<keyword evidence="4" id="KW-0949">S-adenosyl-L-methionine</keyword>
<dbReference type="InterPro" id="IPR058240">
    <property type="entry name" value="rSAM_sf"/>
</dbReference>
<keyword evidence="6" id="KW-0408">Iron</keyword>
<dbReference type="Proteomes" id="UP000262582">
    <property type="component" value="Chromosome"/>
</dbReference>
<dbReference type="RefSeq" id="WP_118917507.1">
    <property type="nucleotide sequence ID" value="NZ_CP032097.1"/>
</dbReference>
<evidence type="ECO:0000313" key="11">
    <source>
        <dbReference type="EMBL" id="RXI29539.1"/>
    </source>
</evidence>
<dbReference type="OrthoDB" id="9805215at2"/>
<dbReference type="PROSITE" id="PS51918">
    <property type="entry name" value="RADICAL_SAM"/>
    <property type="match status" value="1"/>
</dbReference>
<evidence type="ECO:0000259" key="8">
    <source>
        <dbReference type="PROSITE" id="PS51449"/>
    </source>
</evidence>
<dbReference type="Pfam" id="PF00919">
    <property type="entry name" value="UPF0004"/>
    <property type="match status" value="1"/>
</dbReference>
<name>A0A347U906_9BACT</name>
<dbReference type="AlphaFoldDB" id="A0A347U906"/>
<dbReference type="PROSITE" id="PS51449">
    <property type="entry name" value="MTTASE_N"/>
    <property type="match status" value="1"/>
</dbReference>
<reference evidence="11 13" key="1">
    <citation type="submission" date="2017-09" db="EMBL/GenBank/DDBJ databases">
        <title>Genomics of the genus Arcobacter.</title>
        <authorList>
            <person name="Perez-Cataluna A."/>
            <person name="Figueras M.J."/>
            <person name="Salas-Masso N."/>
        </authorList>
    </citation>
    <scope>NUCLEOTIDE SEQUENCE [LARGE SCALE GENOMIC DNA]</scope>
    <source>
        <strain evidence="11 13">CECT 7837</strain>
    </source>
</reference>
<keyword evidence="7" id="KW-0411">Iron-sulfur</keyword>
<dbReference type="GO" id="GO:0051539">
    <property type="term" value="F:4 iron, 4 sulfur cluster binding"/>
    <property type="evidence" value="ECO:0007669"/>
    <property type="project" value="UniProtKB-KW"/>
</dbReference>
<dbReference type="KEGG" id="aell:AELL_1681"/>
<dbReference type="SMART" id="SM00729">
    <property type="entry name" value="Elp3"/>
    <property type="match status" value="1"/>
</dbReference>
<protein>
    <submittedName>
        <fullName evidence="10">MiaB/RimO family radical SAM methylthiotransferase</fullName>
    </submittedName>
    <submittedName>
        <fullName evidence="11">tRNA (N(6)-L-threonylcarbamoyladenosine(37)-C(2))-methylthiotransferase MtaB</fullName>
    </submittedName>
</protein>
<evidence type="ECO:0000313" key="10">
    <source>
        <dbReference type="EMBL" id="AXX95334.1"/>
    </source>
</evidence>
<evidence type="ECO:0000313" key="13">
    <source>
        <dbReference type="Proteomes" id="UP000290588"/>
    </source>
</evidence>
<evidence type="ECO:0000313" key="12">
    <source>
        <dbReference type="Proteomes" id="UP000262582"/>
    </source>
</evidence>
<dbReference type="PROSITE" id="PS01278">
    <property type="entry name" value="MTTASE_RADICAL"/>
    <property type="match status" value="1"/>
</dbReference>
<evidence type="ECO:0000256" key="4">
    <source>
        <dbReference type="ARBA" id="ARBA00022691"/>
    </source>
</evidence>
<keyword evidence="2" id="KW-0004">4Fe-4S</keyword>
<evidence type="ECO:0000256" key="7">
    <source>
        <dbReference type="ARBA" id="ARBA00023014"/>
    </source>
</evidence>
<dbReference type="Pfam" id="PF04055">
    <property type="entry name" value="Radical_SAM"/>
    <property type="match status" value="1"/>
</dbReference>
<dbReference type="EMBL" id="CP032097">
    <property type="protein sequence ID" value="AXX95334.1"/>
    <property type="molecule type" value="Genomic_DNA"/>
</dbReference>
<gene>
    <name evidence="10" type="ORF">AELL_1681</name>
    <name evidence="11" type="ORF">CP962_10735</name>
</gene>
<dbReference type="SFLD" id="SFLDG01082">
    <property type="entry name" value="B12-binding_domain_containing"/>
    <property type="match status" value="1"/>
</dbReference>
<dbReference type="InterPro" id="IPR005839">
    <property type="entry name" value="Methylthiotransferase"/>
</dbReference>
<dbReference type="EMBL" id="NXIG01000011">
    <property type="protein sequence ID" value="RXI29539.1"/>
    <property type="molecule type" value="Genomic_DNA"/>
</dbReference>
<dbReference type="GO" id="GO:0035598">
    <property type="term" value="F:tRNA (N(6)-L-threonylcarbamoyladenosine(37)-C(2))-methylthiotransferase activity"/>
    <property type="evidence" value="ECO:0007669"/>
    <property type="project" value="TreeGrafter"/>
</dbReference>
<dbReference type="InterPro" id="IPR038135">
    <property type="entry name" value="Methylthiotransferase_N_sf"/>
</dbReference>
<dbReference type="InterPro" id="IPR013848">
    <property type="entry name" value="Methylthiotransferase_N"/>
</dbReference>
<dbReference type="InterPro" id="IPR007197">
    <property type="entry name" value="rSAM"/>
</dbReference>
<evidence type="ECO:0000259" key="9">
    <source>
        <dbReference type="PROSITE" id="PS51918"/>
    </source>
</evidence>
<sequence>MNFSQNKPKVYFKTFGCRTNVFDTQVMMSNLKDFEVTQEEKDADVVVINSCTVTNSADSTARGYINSLKKLPKTPRVVFTGCGVWTKGETLFKEDKVDSLFGHSEKEKINELLLQEERFFQAGDLTHIDETIVEEFVGKSRAFIKIQEGCDFRCSYCIIPYVRGDARSYSEDKILEQVTTLAANGFGEFILTGTNVGSYGKKQHTSLAKLLKKMALIKGVRRIRMGSIEPIQIDDEFKELINEPFMAKHLHIALQHTSKEMLQIMNRRNKVLSDLELFEFLRDNGYALGTDFIVGHPGETEKIWKEAMENLHKFPLTHVHAFTYSKRDGTPSATMKPEIKGDIAKIRYNELTSIIEQKNYDFRRENNKTLEVLVESVKNGKYIGLDQFFNQIEIDSPVDLVGDWVFLDDYKVELEKNVARFK</sequence>
<dbReference type="FunFam" id="3.40.50.12160:FF:000003">
    <property type="entry name" value="CDK5 regulatory subunit-associated protein 1"/>
    <property type="match status" value="1"/>
</dbReference>
<dbReference type="Gene3D" id="3.80.30.20">
    <property type="entry name" value="tm_1862 like domain"/>
    <property type="match status" value="1"/>
</dbReference>
<dbReference type="NCBIfam" id="TIGR00089">
    <property type="entry name" value="MiaB/RimO family radical SAM methylthiotransferase"/>
    <property type="match status" value="1"/>
</dbReference>
<reference evidence="10 12" key="2">
    <citation type="submission" date="2018-08" db="EMBL/GenBank/DDBJ databases">
        <title>Complete genome of the Arcobacter ellisii type strain LMG 26155.</title>
        <authorList>
            <person name="Miller W.G."/>
            <person name="Yee E."/>
            <person name="Bono J.L."/>
        </authorList>
    </citation>
    <scope>NUCLEOTIDE SEQUENCE [LARGE SCALE GENOMIC DNA]</scope>
    <source>
        <strain evidence="10 12">LMG 26155</strain>
    </source>
</reference>
<evidence type="ECO:0000256" key="6">
    <source>
        <dbReference type="ARBA" id="ARBA00023004"/>
    </source>
</evidence>
<feature type="domain" description="Radical SAM core" evidence="9">
    <location>
        <begin position="136"/>
        <end position="361"/>
    </location>
</feature>
<organism evidence="11 13">
    <name type="scientific">Arcobacter ellisii</name>
    <dbReference type="NCBI Taxonomy" id="913109"/>
    <lineage>
        <taxon>Bacteria</taxon>
        <taxon>Pseudomonadati</taxon>
        <taxon>Campylobacterota</taxon>
        <taxon>Epsilonproteobacteria</taxon>
        <taxon>Campylobacterales</taxon>
        <taxon>Arcobacteraceae</taxon>
        <taxon>Arcobacter</taxon>
    </lineage>
</organism>
<dbReference type="Proteomes" id="UP000290588">
    <property type="component" value="Unassembled WGS sequence"/>
</dbReference>
<dbReference type="PANTHER" id="PTHR11918:SF45">
    <property type="entry name" value="THREONYLCARBAMOYLADENOSINE TRNA METHYLTHIOTRANSFERASE"/>
    <property type="match status" value="1"/>
</dbReference>
<dbReference type="SFLD" id="SFLDS00029">
    <property type="entry name" value="Radical_SAM"/>
    <property type="match status" value="1"/>
</dbReference>
<evidence type="ECO:0000256" key="2">
    <source>
        <dbReference type="ARBA" id="ARBA00022485"/>
    </source>
</evidence>
<evidence type="ECO:0000256" key="1">
    <source>
        <dbReference type="ARBA" id="ARBA00001966"/>
    </source>
</evidence>
<dbReference type="GO" id="GO:0046872">
    <property type="term" value="F:metal ion binding"/>
    <property type="evidence" value="ECO:0007669"/>
    <property type="project" value="UniProtKB-KW"/>
</dbReference>
<dbReference type="NCBIfam" id="TIGR01579">
    <property type="entry name" value="MiaB-like-C"/>
    <property type="match status" value="1"/>
</dbReference>
<evidence type="ECO:0000256" key="3">
    <source>
        <dbReference type="ARBA" id="ARBA00022679"/>
    </source>
</evidence>
<dbReference type="SUPFAM" id="SSF102114">
    <property type="entry name" value="Radical SAM enzymes"/>
    <property type="match status" value="1"/>
</dbReference>